<dbReference type="Proteomes" id="UP001429601">
    <property type="component" value="Unassembled WGS sequence"/>
</dbReference>
<protein>
    <submittedName>
        <fullName evidence="1">Uncharacterized protein</fullName>
    </submittedName>
</protein>
<reference evidence="1 2" key="1">
    <citation type="journal article" date="2011" name="Curr. Microbiol.">
        <title>Luteibacter jiangsuensis sp. nov.: a methamidophos-degrading bacterium isolated from a methamidophos-manufacturing factory.</title>
        <authorList>
            <person name="Wang L."/>
            <person name="Wang G.L."/>
            <person name="Li S.P."/>
            <person name="Jiang J.D."/>
        </authorList>
    </citation>
    <scope>NUCLEOTIDE SEQUENCE [LARGE SCALE GENOMIC DNA]</scope>
    <source>
        <strain evidence="1 2">CGMCC 1.10133</strain>
    </source>
</reference>
<organism evidence="1 2">
    <name type="scientific">Luteibacter jiangsuensis</name>
    <dbReference type="NCBI Taxonomy" id="637577"/>
    <lineage>
        <taxon>Bacteria</taxon>
        <taxon>Pseudomonadati</taxon>
        <taxon>Pseudomonadota</taxon>
        <taxon>Gammaproteobacteria</taxon>
        <taxon>Lysobacterales</taxon>
        <taxon>Rhodanobacteraceae</taxon>
        <taxon>Luteibacter</taxon>
    </lineage>
</organism>
<sequence>MSINDSIATCDTQSWLRVASLVLRLVESGHSGQSSLVKMDGLRVRRGMYTVLIDGGPDSEPAFREDSAELCPALERALSGISLSVESNSADGTGPGVIADLLEGLNSFARAGAVVSVRVDHARAPEFLQVHVGSGNAYFHVEGSELQPLLEEAIVFAESLQGST</sequence>
<accession>A0ABX0Q6J5</accession>
<dbReference type="RefSeq" id="WP_167126336.1">
    <property type="nucleotide sequence ID" value="NZ_JAAQQR010000004.1"/>
</dbReference>
<comment type="caution">
    <text evidence="1">The sequence shown here is derived from an EMBL/GenBank/DDBJ whole genome shotgun (WGS) entry which is preliminary data.</text>
</comment>
<evidence type="ECO:0000313" key="2">
    <source>
        <dbReference type="Proteomes" id="UP001429601"/>
    </source>
</evidence>
<evidence type="ECO:0000313" key="1">
    <source>
        <dbReference type="EMBL" id="NID05570.1"/>
    </source>
</evidence>
<keyword evidence="2" id="KW-1185">Reference proteome</keyword>
<dbReference type="EMBL" id="JAAQQR010000004">
    <property type="protein sequence ID" value="NID05570.1"/>
    <property type="molecule type" value="Genomic_DNA"/>
</dbReference>
<name>A0ABX0Q6J5_9GAMM</name>
<proteinExistence type="predicted"/>
<gene>
    <name evidence="1" type="ORF">HBF26_11785</name>
</gene>